<dbReference type="AlphaFoldDB" id="A0A166BR76"/>
<gene>
    <name evidence="2" type="ORF">FIBSPDRAFT_897786</name>
</gene>
<proteinExistence type="predicted"/>
<evidence type="ECO:0000313" key="2">
    <source>
        <dbReference type="EMBL" id="KZP12904.1"/>
    </source>
</evidence>
<reference evidence="2 3" key="1">
    <citation type="journal article" date="2016" name="Mol. Biol. Evol.">
        <title>Comparative Genomics of Early-Diverging Mushroom-Forming Fungi Provides Insights into the Origins of Lignocellulose Decay Capabilities.</title>
        <authorList>
            <person name="Nagy L.G."/>
            <person name="Riley R."/>
            <person name="Tritt A."/>
            <person name="Adam C."/>
            <person name="Daum C."/>
            <person name="Floudas D."/>
            <person name="Sun H."/>
            <person name="Yadav J.S."/>
            <person name="Pangilinan J."/>
            <person name="Larsson K.H."/>
            <person name="Matsuura K."/>
            <person name="Barry K."/>
            <person name="Labutti K."/>
            <person name="Kuo R."/>
            <person name="Ohm R.A."/>
            <person name="Bhattacharya S.S."/>
            <person name="Shirouzu T."/>
            <person name="Yoshinaga Y."/>
            <person name="Martin F.M."/>
            <person name="Grigoriev I.V."/>
            <person name="Hibbett D.S."/>
        </authorList>
    </citation>
    <scope>NUCLEOTIDE SEQUENCE [LARGE SCALE GENOMIC DNA]</scope>
    <source>
        <strain evidence="2 3">CBS 109695</strain>
    </source>
</reference>
<accession>A0A166BR76</accession>
<dbReference type="Proteomes" id="UP000076532">
    <property type="component" value="Unassembled WGS sequence"/>
</dbReference>
<evidence type="ECO:0000313" key="3">
    <source>
        <dbReference type="Proteomes" id="UP000076532"/>
    </source>
</evidence>
<feature type="region of interest" description="Disordered" evidence="1">
    <location>
        <begin position="1"/>
        <end position="27"/>
    </location>
</feature>
<name>A0A166BR76_9AGAM</name>
<dbReference type="EMBL" id="KV417640">
    <property type="protein sequence ID" value="KZP12904.1"/>
    <property type="molecule type" value="Genomic_DNA"/>
</dbReference>
<keyword evidence="3" id="KW-1185">Reference proteome</keyword>
<evidence type="ECO:0000256" key="1">
    <source>
        <dbReference type="SAM" id="MobiDB-lite"/>
    </source>
</evidence>
<organism evidence="2 3">
    <name type="scientific">Athelia psychrophila</name>
    <dbReference type="NCBI Taxonomy" id="1759441"/>
    <lineage>
        <taxon>Eukaryota</taxon>
        <taxon>Fungi</taxon>
        <taxon>Dikarya</taxon>
        <taxon>Basidiomycota</taxon>
        <taxon>Agaricomycotina</taxon>
        <taxon>Agaricomycetes</taxon>
        <taxon>Agaricomycetidae</taxon>
        <taxon>Atheliales</taxon>
        <taxon>Atheliaceae</taxon>
        <taxon>Athelia</taxon>
    </lineage>
</organism>
<feature type="compositionally biased region" description="Basic and acidic residues" evidence="1">
    <location>
        <begin position="11"/>
        <end position="22"/>
    </location>
</feature>
<sequence>MGRGGTAGTWRRSESRRGEELPHTCVGGTGAGSAPVHGCGHVGVNVGEEHACVGVPCMNMWVWTWGWAVSWRGCGGHVAGHGQGAGREGACVRMQARGHLGVMGGGSWRGSGKLAREWVWASTDVGWWAGTNTGWWARGYGCGRVDWAWAGSGEGTGARIWAHGRGSGRGAGAHVHAVWGWAWTWVVRGCGHVGVWVMGGGADTGAGSWELAGEWVWPAAGTPSHLIPGDWGGRREHGGSCHGDHSTPFQNVPFIM</sequence>
<protein>
    <submittedName>
        <fullName evidence="2">Uncharacterized protein</fullName>
    </submittedName>
</protein>